<name>A0A328BL96_9BACT</name>
<comment type="caution">
    <text evidence="1">The sequence shown here is derived from an EMBL/GenBank/DDBJ whole genome shotgun (WGS) entry which is preliminary data.</text>
</comment>
<protein>
    <submittedName>
        <fullName evidence="1">Uncharacterized protein</fullName>
    </submittedName>
</protein>
<dbReference type="EMBL" id="QHKM01000002">
    <property type="protein sequence ID" value="RAK68130.1"/>
    <property type="molecule type" value="Genomic_DNA"/>
</dbReference>
<keyword evidence="2" id="KW-1185">Reference proteome</keyword>
<gene>
    <name evidence="1" type="ORF">DLM85_08825</name>
</gene>
<organism evidence="1 2">
    <name type="scientific">Hymenobacter edaphi</name>
    <dbReference type="NCBI Taxonomy" id="2211146"/>
    <lineage>
        <taxon>Bacteria</taxon>
        <taxon>Pseudomonadati</taxon>
        <taxon>Bacteroidota</taxon>
        <taxon>Cytophagia</taxon>
        <taxon>Cytophagales</taxon>
        <taxon>Hymenobacteraceae</taxon>
        <taxon>Hymenobacter</taxon>
    </lineage>
</organism>
<sequence>MAALSGCNALYAGLIMGMHDTPPHTPARLAADVARYQVPAGQVAVLDTSYLRFVRHQARYARTYEAAKNHGQLLQLLYFDDAGQLVSFHINCYASPQLPSLNLNWNPGGRLNTFPPASQTPPDQLLSFAQLLTFLRTPAGQPLAPAQFTVPPGGYRVVVFWSHTMGRQTRILLRELAQNLQHVPPGQPAPMVLYVNNDAYLGLLD</sequence>
<accession>A0A328BL96</accession>
<evidence type="ECO:0000313" key="1">
    <source>
        <dbReference type="EMBL" id="RAK68130.1"/>
    </source>
</evidence>
<dbReference type="Proteomes" id="UP000248553">
    <property type="component" value="Unassembled WGS sequence"/>
</dbReference>
<proteinExistence type="predicted"/>
<evidence type="ECO:0000313" key="2">
    <source>
        <dbReference type="Proteomes" id="UP000248553"/>
    </source>
</evidence>
<reference evidence="2" key="1">
    <citation type="submission" date="2018-05" db="EMBL/GenBank/DDBJ databases">
        <authorList>
            <person name="Nie L."/>
        </authorList>
    </citation>
    <scope>NUCLEOTIDE SEQUENCE [LARGE SCALE GENOMIC DNA]</scope>
    <source>
        <strain evidence="2">NL</strain>
    </source>
</reference>
<dbReference type="AlphaFoldDB" id="A0A328BL96"/>